<evidence type="ECO:0000313" key="2">
    <source>
        <dbReference type="EMBL" id="OCT43881.1"/>
    </source>
</evidence>
<accession>A0A9X5R4Z6</accession>
<sequence>MLYLGRQRQWWRDRSKDIIMSTPNEPEQSNDKKPSMWARARARERSRAESAATRARMEELRTTYDTETASVADIRLSNGVVRHRLKFYPLDKLVIEYADSPDKVRMTATRIAAGTLLAGPVGTAVGAMSKKHKKVGYVTLMNTDTGDVEILEMEKGDTDKARKFVMKVQLVQERGNQRAAAKD</sequence>
<name>A0A9X5R4Z6_9ACTN</name>
<dbReference type="AlphaFoldDB" id="A0A9X5R4Z6"/>
<feature type="region of interest" description="Disordered" evidence="1">
    <location>
        <begin position="17"/>
        <end position="52"/>
    </location>
</feature>
<protein>
    <submittedName>
        <fullName evidence="2">Uncharacterized protein</fullName>
    </submittedName>
</protein>
<proteinExistence type="predicted"/>
<evidence type="ECO:0000256" key="1">
    <source>
        <dbReference type="SAM" id="MobiDB-lite"/>
    </source>
</evidence>
<dbReference type="EMBL" id="JNBU01000001">
    <property type="protein sequence ID" value="OCT43881.1"/>
    <property type="molecule type" value="Genomic_DNA"/>
</dbReference>
<comment type="caution">
    <text evidence="2">The sequence shown here is derived from an EMBL/GenBank/DDBJ whole genome shotgun (WGS) entry which is preliminary data.</text>
</comment>
<organism evidence="2">
    <name type="scientific">Cutibacterium granulosum DSM 20700</name>
    <dbReference type="NCBI Taxonomy" id="1160719"/>
    <lineage>
        <taxon>Bacteria</taxon>
        <taxon>Bacillati</taxon>
        <taxon>Actinomycetota</taxon>
        <taxon>Actinomycetes</taxon>
        <taxon>Propionibacteriales</taxon>
        <taxon>Propionibacteriaceae</taxon>
        <taxon>Cutibacterium</taxon>
    </lineage>
</organism>
<reference evidence="2" key="1">
    <citation type="submission" date="2014-05" db="EMBL/GenBank/DDBJ databases">
        <authorList>
            <person name="Jahns A.C."/>
            <person name="Eilers H."/>
            <person name="Alexeyev O.A."/>
        </authorList>
    </citation>
    <scope>NUCLEOTIDE SEQUENCE [LARGE SCALE GENOMIC DNA]</scope>
    <source>
        <strain evidence="2">DSM 20700</strain>
    </source>
</reference>
<gene>
    <name evidence="2" type="ORF">L860_02810</name>
</gene>